<dbReference type="EMBL" id="BMAW01098329">
    <property type="protein sequence ID" value="GFS84241.1"/>
    <property type="molecule type" value="Genomic_DNA"/>
</dbReference>
<dbReference type="Proteomes" id="UP000887013">
    <property type="component" value="Unassembled WGS sequence"/>
</dbReference>
<comment type="caution">
    <text evidence="1">The sequence shown here is derived from an EMBL/GenBank/DDBJ whole genome shotgun (WGS) entry which is preliminary data.</text>
</comment>
<evidence type="ECO:0000313" key="1">
    <source>
        <dbReference type="EMBL" id="GFS84241.1"/>
    </source>
</evidence>
<keyword evidence="2" id="KW-1185">Reference proteome</keyword>
<accession>A0A8X6MYC0</accession>
<gene>
    <name evidence="1" type="ORF">NPIL_591001</name>
</gene>
<reference evidence="1" key="1">
    <citation type="submission" date="2020-08" db="EMBL/GenBank/DDBJ databases">
        <title>Multicomponent nature underlies the extraordinary mechanical properties of spider dragline silk.</title>
        <authorList>
            <person name="Kono N."/>
            <person name="Nakamura H."/>
            <person name="Mori M."/>
            <person name="Yoshida Y."/>
            <person name="Ohtoshi R."/>
            <person name="Malay A.D."/>
            <person name="Moran D.A.P."/>
            <person name="Tomita M."/>
            <person name="Numata K."/>
            <person name="Arakawa K."/>
        </authorList>
    </citation>
    <scope>NUCLEOTIDE SEQUENCE</scope>
</reference>
<proteinExistence type="predicted"/>
<protein>
    <submittedName>
        <fullName evidence="1">Uncharacterized protein</fullName>
    </submittedName>
</protein>
<evidence type="ECO:0000313" key="2">
    <source>
        <dbReference type="Proteomes" id="UP000887013"/>
    </source>
</evidence>
<dbReference type="AlphaFoldDB" id="A0A8X6MYC0"/>
<organism evidence="1 2">
    <name type="scientific">Nephila pilipes</name>
    <name type="common">Giant wood spider</name>
    <name type="synonym">Nephila maculata</name>
    <dbReference type="NCBI Taxonomy" id="299642"/>
    <lineage>
        <taxon>Eukaryota</taxon>
        <taxon>Metazoa</taxon>
        <taxon>Ecdysozoa</taxon>
        <taxon>Arthropoda</taxon>
        <taxon>Chelicerata</taxon>
        <taxon>Arachnida</taxon>
        <taxon>Araneae</taxon>
        <taxon>Araneomorphae</taxon>
        <taxon>Entelegynae</taxon>
        <taxon>Araneoidea</taxon>
        <taxon>Nephilidae</taxon>
        <taxon>Nephila</taxon>
    </lineage>
</organism>
<sequence length="106" mass="12431">MLNFDVLLRQNERYLDHVAMRVNILNDSINVLENRRCKWNYLVQNNTNIVHSFNGTICGSTWAWTDSVKSHIAFLTHHLPEIYPPLLVHPFFTCLLSKIDHAIKIM</sequence>
<name>A0A8X6MYC0_NEPPI</name>